<dbReference type="GO" id="GO:0016887">
    <property type="term" value="F:ATP hydrolysis activity"/>
    <property type="evidence" value="ECO:0007669"/>
    <property type="project" value="InterPro"/>
</dbReference>
<dbReference type="InterPro" id="IPR003439">
    <property type="entry name" value="ABC_transporter-like_ATP-bd"/>
</dbReference>
<proteinExistence type="inferred from homology"/>
<dbReference type="GO" id="GO:0005524">
    <property type="term" value="F:ATP binding"/>
    <property type="evidence" value="ECO:0007669"/>
    <property type="project" value="UniProtKB-KW"/>
</dbReference>
<keyword evidence="5 10" id="KW-0067">ATP-binding</keyword>
<dbReference type="PANTHER" id="PTHR46743">
    <property type="entry name" value="TEICHOIC ACIDS EXPORT ATP-BINDING PROTEIN TAGH"/>
    <property type="match status" value="1"/>
</dbReference>
<evidence type="ECO:0000256" key="6">
    <source>
        <dbReference type="ARBA" id="ARBA00022967"/>
    </source>
</evidence>
<keyword evidence="8" id="KW-0812">Transmembrane</keyword>
<dbReference type="PANTHER" id="PTHR46743:SF2">
    <property type="entry name" value="TEICHOIC ACIDS EXPORT ATP-BINDING PROTEIN TAGH"/>
    <property type="match status" value="1"/>
</dbReference>
<dbReference type="InterPro" id="IPR050683">
    <property type="entry name" value="Bact_Polysacc_Export_ATP-bd"/>
</dbReference>
<dbReference type="CDD" id="cd03220">
    <property type="entry name" value="ABC_KpsT_Wzt"/>
    <property type="match status" value="1"/>
</dbReference>
<evidence type="ECO:0000256" key="1">
    <source>
        <dbReference type="ARBA" id="ARBA00005417"/>
    </source>
</evidence>
<dbReference type="PROSITE" id="PS00211">
    <property type="entry name" value="ABC_TRANSPORTER_1"/>
    <property type="match status" value="1"/>
</dbReference>
<keyword evidence="2" id="KW-0813">Transport</keyword>
<gene>
    <name evidence="10" type="ORF">KFV11_03795</name>
</gene>
<dbReference type="GO" id="GO:0140359">
    <property type="term" value="F:ABC-type transporter activity"/>
    <property type="evidence" value="ECO:0007669"/>
    <property type="project" value="InterPro"/>
</dbReference>
<dbReference type="InterPro" id="IPR017871">
    <property type="entry name" value="ABC_transporter-like_CS"/>
</dbReference>
<name>A0A9Q9F2X7_9STAP</name>
<dbReference type="SMART" id="SM00382">
    <property type="entry name" value="AAA"/>
    <property type="match status" value="1"/>
</dbReference>
<keyword evidence="7 8" id="KW-0472">Membrane</keyword>
<evidence type="ECO:0000259" key="9">
    <source>
        <dbReference type="PROSITE" id="PS50893"/>
    </source>
</evidence>
<organism evidence="10 11">
    <name type="scientific">Macrococcus equipercicus</name>
    <dbReference type="NCBI Taxonomy" id="69967"/>
    <lineage>
        <taxon>Bacteria</taxon>
        <taxon>Bacillati</taxon>
        <taxon>Bacillota</taxon>
        <taxon>Bacilli</taxon>
        <taxon>Bacillales</taxon>
        <taxon>Staphylococcaceae</taxon>
        <taxon>Macrococcus</taxon>
    </lineage>
</organism>
<accession>A0A9Q9F2X7</accession>
<reference evidence="10" key="1">
    <citation type="submission" date="2021-04" db="EMBL/GenBank/DDBJ databases">
        <title>Complete Genome Sequences of Macrococcus spp. from dog and cattle.</title>
        <authorList>
            <person name="Schwendener S."/>
            <person name="Perreten V."/>
        </authorList>
    </citation>
    <scope>NUCLEOTIDE SEQUENCE</scope>
    <source>
        <strain evidence="10">Epi0143-OL</strain>
    </source>
</reference>
<dbReference type="InterPro" id="IPR015860">
    <property type="entry name" value="ABC_transpr_TagH-like"/>
</dbReference>
<dbReference type="KEGG" id="mequ:KFV11_03795"/>
<dbReference type="Proteomes" id="UP001057381">
    <property type="component" value="Chromosome"/>
</dbReference>
<dbReference type="FunFam" id="3.40.50.300:FF:003010">
    <property type="entry name" value="Teichoic acids export ATP-binding protein TagH"/>
    <property type="match status" value="1"/>
</dbReference>
<feature type="domain" description="ABC transporter" evidence="9">
    <location>
        <begin position="12"/>
        <end position="253"/>
    </location>
</feature>
<evidence type="ECO:0000313" key="10">
    <source>
        <dbReference type="EMBL" id="UTH14846.1"/>
    </source>
</evidence>
<feature type="transmembrane region" description="Helical" evidence="8">
    <location>
        <begin position="288"/>
        <end position="312"/>
    </location>
</feature>
<evidence type="ECO:0000256" key="7">
    <source>
        <dbReference type="ARBA" id="ARBA00023136"/>
    </source>
</evidence>
<dbReference type="AlphaFoldDB" id="A0A9Q9F2X7"/>
<evidence type="ECO:0000256" key="4">
    <source>
        <dbReference type="ARBA" id="ARBA00022741"/>
    </source>
</evidence>
<protein>
    <submittedName>
        <fullName evidence="10">ABC transporter ATP-binding protein</fullName>
    </submittedName>
</protein>
<dbReference type="EMBL" id="CP073809">
    <property type="protein sequence ID" value="UTH14846.1"/>
    <property type="molecule type" value="Genomic_DNA"/>
</dbReference>
<evidence type="ECO:0000256" key="5">
    <source>
        <dbReference type="ARBA" id="ARBA00022840"/>
    </source>
</evidence>
<dbReference type="InterPro" id="IPR003593">
    <property type="entry name" value="AAA+_ATPase"/>
</dbReference>
<keyword evidence="6" id="KW-1278">Translocase</keyword>
<keyword evidence="8" id="KW-1133">Transmembrane helix</keyword>
<comment type="similarity">
    <text evidence="1">Belongs to the ABC transporter superfamily.</text>
</comment>
<sequence length="313" mass="35063">MNEVNATNDIKVKVENVTKVYEVNQNKKDKILSVLKFWQNNDSDNVYYALRNISFVVNAGDSIGLVGLNGAGKSTLSNLLGEVTVPTAGSIKINGRSSLIAISAGLNNELTGEENIRMKCLMHGMSEALINERYQDIIQFSELGEFIKQPIKTYSSGMKSRLGFAIAVHTDPDVLIVDEALSVGDDTFSNKCIERMKQFQAEGKTIFFVSHSAEQIRKMCNKAIWLHYGEVKAAGECQSIVKDYTDFVKDYNQKTKPEQLEYKEKMSQAQYAPYQAEKEKSSTSISSLFYLVLLVMFFVGSLLSQLHIINFLN</sequence>
<dbReference type="Gene3D" id="3.40.50.300">
    <property type="entry name" value="P-loop containing nucleotide triphosphate hydrolases"/>
    <property type="match status" value="1"/>
</dbReference>
<evidence type="ECO:0000256" key="3">
    <source>
        <dbReference type="ARBA" id="ARBA00022475"/>
    </source>
</evidence>
<dbReference type="PROSITE" id="PS50893">
    <property type="entry name" value="ABC_TRANSPORTER_2"/>
    <property type="match status" value="1"/>
</dbReference>
<evidence type="ECO:0000313" key="11">
    <source>
        <dbReference type="Proteomes" id="UP001057381"/>
    </source>
</evidence>
<keyword evidence="3" id="KW-1003">Cell membrane</keyword>
<dbReference type="GO" id="GO:0016020">
    <property type="term" value="C:membrane"/>
    <property type="evidence" value="ECO:0007669"/>
    <property type="project" value="InterPro"/>
</dbReference>
<evidence type="ECO:0000256" key="2">
    <source>
        <dbReference type="ARBA" id="ARBA00022448"/>
    </source>
</evidence>
<keyword evidence="4" id="KW-0547">Nucleotide-binding</keyword>
<evidence type="ECO:0000256" key="8">
    <source>
        <dbReference type="SAM" id="Phobius"/>
    </source>
</evidence>
<dbReference type="SUPFAM" id="SSF52540">
    <property type="entry name" value="P-loop containing nucleoside triphosphate hydrolases"/>
    <property type="match status" value="1"/>
</dbReference>
<dbReference type="Pfam" id="PF00005">
    <property type="entry name" value="ABC_tran"/>
    <property type="match status" value="1"/>
</dbReference>
<dbReference type="InterPro" id="IPR027417">
    <property type="entry name" value="P-loop_NTPase"/>
</dbReference>